<keyword evidence="2" id="KW-1185">Reference proteome</keyword>
<dbReference type="Pfam" id="PF07426">
    <property type="entry name" value="Dynactin_p22"/>
    <property type="match status" value="1"/>
</dbReference>
<evidence type="ECO:0000313" key="1">
    <source>
        <dbReference type="EMBL" id="KAG5183167.1"/>
    </source>
</evidence>
<comment type="caution">
    <text evidence="1">The sequence shown here is derived from an EMBL/GenBank/DDBJ whole genome shotgun (WGS) entry which is preliminary data.</text>
</comment>
<dbReference type="OrthoDB" id="16729at2759"/>
<proteinExistence type="predicted"/>
<dbReference type="EMBL" id="JAFCMP010000223">
    <property type="protein sequence ID" value="KAG5183167.1"/>
    <property type="molecule type" value="Genomic_DNA"/>
</dbReference>
<dbReference type="Proteomes" id="UP000664859">
    <property type="component" value="Unassembled WGS sequence"/>
</dbReference>
<dbReference type="InterPro" id="IPR009991">
    <property type="entry name" value="DCTN3"/>
</dbReference>
<sequence length="180" mass="19874">MPDSAKRRPSAQAWWSCAHSKSKRKRSTLCNNHRSPLSLTFATTSRFRTLATVERAGIRPKAAGDYSDASGAASLSQKAAVVAASQPRLDAMARQLQQVDQLKEHVEPPYLREMDDMCERLRRLETAHVTARAGAAQLQRRVDELLTAYGTAMAAVNMKFVEWDEALSEQESLLASGVDS</sequence>
<dbReference type="PANTHER" id="PTHR28360">
    <property type="entry name" value="DYNACTIN SUBUNIT 3"/>
    <property type="match status" value="1"/>
</dbReference>
<dbReference type="GO" id="GO:0061640">
    <property type="term" value="P:cytoskeleton-dependent cytokinesis"/>
    <property type="evidence" value="ECO:0007669"/>
    <property type="project" value="InterPro"/>
</dbReference>
<dbReference type="AlphaFoldDB" id="A0A835YWV4"/>
<protein>
    <submittedName>
        <fullName evidence="1">Uncharacterized protein</fullName>
    </submittedName>
</protein>
<accession>A0A835YWV4</accession>
<organism evidence="1 2">
    <name type="scientific">Tribonema minus</name>
    <dbReference type="NCBI Taxonomy" id="303371"/>
    <lineage>
        <taxon>Eukaryota</taxon>
        <taxon>Sar</taxon>
        <taxon>Stramenopiles</taxon>
        <taxon>Ochrophyta</taxon>
        <taxon>PX clade</taxon>
        <taxon>Xanthophyceae</taxon>
        <taxon>Tribonematales</taxon>
        <taxon>Tribonemataceae</taxon>
        <taxon>Tribonema</taxon>
    </lineage>
</organism>
<name>A0A835YWV4_9STRA</name>
<gene>
    <name evidence="1" type="ORF">JKP88DRAFT_261040</name>
</gene>
<dbReference type="PANTHER" id="PTHR28360:SF1">
    <property type="entry name" value="DYNACTIN SUBUNIT 3"/>
    <property type="match status" value="1"/>
</dbReference>
<dbReference type="GO" id="GO:0005869">
    <property type="term" value="C:dynactin complex"/>
    <property type="evidence" value="ECO:0007669"/>
    <property type="project" value="InterPro"/>
</dbReference>
<evidence type="ECO:0000313" key="2">
    <source>
        <dbReference type="Proteomes" id="UP000664859"/>
    </source>
</evidence>
<reference evidence="1" key="1">
    <citation type="submission" date="2021-02" db="EMBL/GenBank/DDBJ databases">
        <title>First Annotated Genome of the Yellow-green Alga Tribonema minus.</title>
        <authorList>
            <person name="Mahan K.M."/>
        </authorList>
    </citation>
    <scope>NUCLEOTIDE SEQUENCE</scope>
    <source>
        <strain evidence="1">UTEX B ZZ1240</strain>
    </source>
</reference>